<dbReference type="Proteomes" id="UP001432322">
    <property type="component" value="Unassembled WGS sequence"/>
</dbReference>
<evidence type="ECO:0000256" key="1">
    <source>
        <dbReference type="SAM" id="SignalP"/>
    </source>
</evidence>
<comment type="caution">
    <text evidence="2">The sequence shown here is derived from an EMBL/GenBank/DDBJ whole genome shotgun (WGS) entry which is preliminary data.</text>
</comment>
<dbReference type="EMBL" id="BTSY01000003">
    <property type="protein sequence ID" value="GMT19373.1"/>
    <property type="molecule type" value="Genomic_DNA"/>
</dbReference>
<keyword evidence="1" id="KW-0732">Signal</keyword>
<feature type="chain" id="PRO_5043686213" description="ShK domain-containing protein" evidence="1">
    <location>
        <begin position="22"/>
        <end position="188"/>
    </location>
</feature>
<feature type="signal peptide" evidence="1">
    <location>
        <begin position="1"/>
        <end position="21"/>
    </location>
</feature>
<evidence type="ECO:0008006" key="4">
    <source>
        <dbReference type="Google" id="ProtNLM"/>
    </source>
</evidence>
<accession>A0AAV5VM78</accession>
<evidence type="ECO:0000313" key="2">
    <source>
        <dbReference type="EMBL" id="GMT19373.1"/>
    </source>
</evidence>
<reference evidence="2" key="1">
    <citation type="submission" date="2023-10" db="EMBL/GenBank/DDBJ databases">
        <title>Genome assembly of Pristionchus species.</title>
        <authorList>
            <person name="Yoshida K."/>
            <person name="Sommer R.J."/>
        </authorList>
    </citation>
    <scope>NUCLEOTIDE SEQUENCE</scope>
    <source>
        <strain evidence="2">RS5133</strain>
    </source>
</reference>
<dbReference type="Gene3D" id="1.10.10.1940">
    <property type="match status" value="1"/>
</dbReference>
<protein>
    <recommendedName>
        <fullName evidence="4">ShK domain-containing protein</fullName>
    </recommendedName>
</protein>
<name>A0AAV5VM78_9BILA</name>
<sequence>SAMWFLSFLLTVVSLIGLAQSQCGTVSSTICKEWVAAGFCISPLYSKSQIQEACGEACNMCECDGDANSQCLEWVADGFCTDEKYTSSFKRKNCCQSCANQIDPPPATQCAVVFNSLKNVGNLKPAAPKDTPKQVLATVTRAFIKTGCLLSLTITNSTAGTTVVTALAGDDTYQGVPYRGKVMAKCTC</sequence>
<feature type="non-terminal residue" evidence="2">
    <location>
        <position position="1"/>
    </location>
</feature>
<organism evidence="2 3">
    <name type="scientific">Pristionchus fissidentatus</name>
    <dbReference type="NCBI Taxonomy" id="1538716"/>
    <lineage>
        <taxon>Eukaryota</taxon>
        <taxon>Metazoa</taxon>
        <taxon>Ecdysozoa</taxon>
        <taxon>Nematoda</taxon>
        <taxon>Chromadorea</taxon>
        <taxon>Rhabditida</taxon>
        <taxon>Rhabditina</taxon>
        <taxon>Diplogasteromorpha</taxon>
        <taxon>Diplogasteroidea</taxon>
        <taxon>Neodiplogasteridae</taxon>
        <taxon>Pristionchus</taxon>
    </lineage>
</organism>
<keyword evidence="3" id="KW-1185">Reference proteome</keyword>
<dbReference type="AlphaFoldDB" id="A0AAV5VM78"/>
<gene>
    <name evidence="2" type="ORF">PFISCL1PPCAC_10670</name>
</gene>
<proteinExistence type="predicted"/>
<dbReference type="PANTHER" id="PTHR46707">
    <property type="entry name" value="PROTEIN CBG07468"/>
    <property type="match status" value="1"/>
</dbReference>
<evidence type="ECO:0000313" key="3">
    <source>
        <dbReference type="Proteomes" id="UP001432322"/>
    </source>
</evidence>
<dbReference type="PANTHER" id="PTHR46707:SF1">
    <property type="entry name" value="COEXPRESSED WITH POLYCYSTINS-RELATED"/>
    <property type="match status" value="1"/>
</dbReference>